<evidence type="ECO:0000313" key="2">
    <source>
        <dbReference type="Proteomes" id="UP001219518"/>
    </source>
</evidence>
<keyword evidence="2" id="KW-1185">Reference proteome</keyword>
<dbReference type="Proteomes" id="UP001219518">
    <property type="component" value="Unassembled WGS sequence"/>
</dbReference>
<reference evidence="1" key="1">
    <citation type="submission" date="2021-07" db="EMBL/GenBank/DDBJ databases">
        <authorList>
            <person name="Catto M.A."/>
            <person name="Jacobson A."/>
            <person name="Kennedy G."/>
            <person name="Labadie P."/>
            <person name="Hunt B.G."/>
            <person name="Srinivasan R."/>
        </authorList>
    </citation>
    <scope>NUCLEOTIDE SEQUENCE</scope>
    <source>
        <strain evidence="1">PL_HMW_Pooled</strain>
        <tissue evidence="1">Head</tissue>
    </source>
</reference>
<name>A0AAE1HE08_9NEOP</name>
<gene>
    <name evidence="1" type="ORF">KUF71_001055</name>
</gene>
<organism evidence="1 2">
    <name type="scientific">Frankliniella fusca</name>
    <dbReference type="NCBI Taxonomy" id="407009"/>
    <lineage>
        <taxon>Eukaryota</taxon>
        <taxon>Metazoa</taxon>
        <taxon>Ecdysozoa</taxon>
        <taxon>Arthropoda</taxon>
        <taxon>Hexapoda</taxon>
        <taxon>Insecta</taxon>
        <taxon>Pterygota</taxon>
        <taxon>Neoptera</taxon>
        <taxon>Paraneoptera</taxon>
        <taxon>Thysanoptera</taxon>
        <taxon>Terebrantia</taxon>
        <taxon>Thripoidea</taxon>
        <taxon>Thripidae</taxon>
        <taxon>Frankliniella</taxon>
    </lineage>
</organism>
<sequence>MVFASVLRTLLHRERTYVKYAEGYGRLEPQKVLTWIVSYTHFTGGLKWYMTRVISDLPKTLINISRRVFRLTLSKPQLSSGRHHSATNPGHPLSFSARKSFLRQNLSSNCWANPFPNLPSWLLRAPVVNHPGFLECLHRVITFATVFTAWPVWSPTERISMTYLRPLFIDHLKLIRGK</sequence>
<proteinExistence type="predicted"/>
<feature type="non-terminal residue" evidence="1">
    <location>
        <position position="178"/>
    </location>
</feature>
<evidence type="ECO:0000313" key="1">
    <source>
        <dbReference type="EMBL" id="KAK3918931.1"/>
    </source>
</evidence>
<accession>A0AAE1HE08</accession>
<dbReference type="EMBL" id="JAHWGI010000968">
    <property type="protein sequence ID" value="KAK3918931.1"/>
    <property type="molecule type" value="Genomic_DNA"/>
</dbReference>
<dbReference type="AlphaFoldDB" id="A0AAE1HE08"/>
<protein>
    <submittedName>
        <fullName evidence="1">Uncharacterized protein</fullName>
    </submittedName>
</protein>
<reference evidence="1" key="2">
    <citation type="journal article" date="2023" name="BMC Genomics">
        <title>Pest status, molecular evolution, and epigenetic factors derived from the genome assembly of Frankliniella fusca, a thysanopteran phytovirus vector.</title>
        <authorList>
            <person name="Catto M.A."/>
            <person name="Labadie P.E."/>
            <person name="Jacobson A.L."/>
            <person name="Kennedy G.G."/>
            <person name="Srinivasan R."/>
            <person name="Hunt B.G."/>
        </authorList>
    </citation>
    <scope>NUCLEOTIDE SEQUENCE</scope>
    <source>
        <strain evidence="1">PL_HMW_Pooled</strain>
    </source>
</reference>
<comment type="caution">
    <text evidence="1">The sequence shown here is derived from an EMBL/GenBank/DDBJ whole genome shotgun (WGS) entry which is preliminary data.</text>
</comment>